<comment type="similarity">
    <text evidence="4 6">Belongs to the HD-ZIP homeobox family. Class I subfamily.</text>
</comment>
<reference evidence="8" key="1">
    <citation type="journal article" date="2016" name="Nat. Genet.">
        <title>A high-quality carrot genome assembly provides new insights into carotenoid accumulation and asterid genome evolution.</title>
        <authorList>
            <person name="Iorizzo M."/>
            <person name="Ellison S."/>
            <person name="Senalik D."/>
            <person name="Zeng P."/>
            <person name="Satapoomin P."/>
            <person name="Huang J."/>
            <person name="Bowman M."/>
            <person name="Iovene M."/>
            <person name="Sanseverino W."/>
            <person name="Cavagnaro P."/>
            <person name="Yildiz M."/>
            <person name="Macko-Podgorni A."/>
            <person name="Moranska E."/>
            <person name="Grzebelus E."/>
            <person name="Grzebelus D."/>
            <person name="Ashrafi H."/>
            <person name="Zheng Z."/>
            <person name="Cheng S."/>
            <person name="Spooner D."/>
            <person name="Van Deynze A."/>
            <person name="Simon P."/>
        </authorList>
    </citation>
    <scope>NUCLEOTIDE SEQUENCE</scope>
    <source>
        <tissue evidence="8">Leaf</tissue>
    </source>
</reference>
<dbReference type="GO" id="GO:0045893">
    <property type="term" value="P:positive regulation of DNA-templated transcription"/>
    <property type="evidence" value="ECO:0007669"/>
    <property type="project" value="TreeGrafter"/>
</dbReference>
<name>A0AAF0WRG0_DAUCS</name>
<protein>
    <recommendedName>
        <fullName evidence="6">Homeobox-leucine zipper protein</fullName>
    </recommendedName>
    <alternativeName>
        <fullName evidence="6">HD-ZIP protein</fullName>
    </alternativeName>
    <alternativeName>
        <fullName evidence="6">Homeodomain transcription factor</fullName>
    </alternativeName>
</protein>
<dbReference type="GO" id="GO:0005634">
    <property type="term" value="C:nucleus"/>
    <property type="evidence" value="ECO:0007669"/>
    <property type="project" value="UniProtKB-SubCell"/>
</dbReference>
<dbReference type="CDD" id="cd00086">
    <property type="entry name" value="homeodomain"/>
    <property type="match status" value="1"/>
</dbReference>
<reference evidence="8" key="2">
    <citation type="submission" date="2022-03" db="EMBL/GenBank/DDBJ databases">
        <title>Draft title - Genomic analysis of global carrot germplasm unveils the trajectory of domestication and the origin of high carotenoid orange carrot.</title>
        <authorList>
            <person name="Iorizzo M."/>
            <person name="Ellison S."/>
            <person name="Senalik D."/>
            <person name="Macko-Podgorni A."/>
            <person name="Grzebelus D."/>
            <person name="Bostan H."/>
            <person name="Rolling W."/>
            <person name="Curaba J."/>
            <person name="Simon P."/>
        </authorList>
    </citation>
    <scope>NUCLEOTIDE SEQUENCE</scope>
    <source>
        <tissue evidence="8">Leaf</tissue>
    </source>
</reference>
<organism evidence="8 9">
    <name type="scientific">Daucus carota subsp. sativus</name>
    <name type="common">Carrot</name>
    <dbReference type="NCBI Taxonomy" id="79200"/>
    <lineage>
        <taxon>Eukaryota</taxon>
        <taxon>Viridiplantae</taxon>
        <taxon>Streptophyta</taxon>
        <taxon>Embryophyta</taxon>
        <taxon>Tracheophyta</taxon>
        <taxon>Spermatophyta</taxon>
        <taxon>Magnoliopsida</taxon>
        <taxon>eudicotyledons</taxon>
        <taxon>Gunneridae</taxon>
        <taxon>Pentapetalae</taxon>
        <taxon>asterids</taxon>
        <taxon>campanulids</taxon>
        <taxon>Apiales</taxon>
        <taxon>Apiaceae</taxon>
        <taxon>Apioideae</taxon>
        <taxon>Scandiceae</taxon>
        <taxon>Daucinae</taxon>
        <taxon>Daucus</taxon>
        <taxon>Daucus sect. Daucus</taxon>
    </lineage>
</organism>
<keyword evidence="5" id="KW-0371">Homeobox</keyword>
<dbReference type="GO" id="GO:0000981">
    <property type="term" value="F:DNA-binding transcription factor activity, RNA polymerase II-specific"/>
    <property type="evidence" value="ECO:0007669"/>
    <property type="project" value="UniProtKB-UniRule"/>
</dbReference>
<evidence type="ECO:0000256" key="4">
    <source>
        <dbReference type="ARBA" id="ARBA00025748"/>
    </source>
</evidence>
<proteinExistence type="inferred from homology"/>
<dbReference type="GO" id="GO:0043565">
    <property type="term" value="F:sequence-specific DNA binding"/>
    <property type="evidence" value="ECO:0007669"/>
    <property type="project" value="TreeGrafter"/>
</dbReference>
<evidence type="ECO:0000313" key="8">
    <source>
        <dbReference type="EMBL" id="WOG93128.1"/>
    </source>
</evidence>
<keyword evidence="3 6" id="KW-0804">Transcription</keyword>
<dbReference type="PANTHER" id="PTHR24326:SF527">
    <property type="entry name" value="HOMEOBOX-LEUCINE ZIPPER PROTEIN ATHB-40"/>
    <property type="match status" value="1"/>
</dbReference>
<dbReference type="SUPFAM" id="SSF46689">
    <property type="entry name" value="Homeodomain-like"/>
    <property type="match status" value="1"/>
</dbReference>
<dbReference type="InterPro" id="IPR001356">
    <property type="entry name" value="HD"/>
</dbReference>
<accession>A0AAF0WRG0</accession>
<comment type="function">
    <text evidence="6">Transcription factor.</text>
</comment>
<evidence type="ECO:0000256" key="5">
    <source>
        <dbReference type="RuleBase" id="RU000682"/>
    </source>
</evidence>
<keyword evidence="9" id="KW-1185">Reference proteome</keyword>
<dbReference type="Gene3D" id="1.10.10.60">
    <property type="entry name" value="Homeodomain-like"/>
    <property type="match status" value="1"/>
</dbReference>
<evidence type="ECO:0000259" key="7">
    <source>
        <dbReference type="SMART" id="SM00389"/>
    </source>
</evidence>
<keyword evidence="2 6" id="KW-0805">Transcription regulation</keyword>
<dbReference type="PANTHER" id="PTHR24326">
    <property type="entry name" value="HOMEOBOX-LEUCINE ZIPPER PROTEIN"/>
    <property type="match status" value="1"/>
</dbReference>
<dbReference type="EMBL" id="CP093345">
    <property type="protein sequence ID" value="WOG93128.1"/>
    <property type="molecule type" value="Genomic_DNA"/>
</dbReference>
<keyword evidence="5" id="KW-0539">Nucleus</keyword>
<evidence type="ECO:0000256" key="2">
    <source>
        <dbReference type="ARBA" id="ARBA00023015"/>
    </source>
</evidence>
<dbReference type="SMART" id="SM00389">
    <property type="entry name" value="HOX"/>
    <property type="match status" value="1"/>
</dbReference>
<dbReference type="InterPro" id="IPR045224">
    <property type="entry name" value="HDZip_class_I_plant"/>
</dbReference>
<gene>
    <name evidence="8" type="ORF">DCAR_0312409</name>
</gene>
<dbReference type="InterPro" id="IPR009057">
    <property type="entry name" value="Homeodomain-like_sf"/>
</dbReference>
<evidence type="ECO:0000256" key="3">
    <source>
        <dbReference type="ARBA" id="ARBA00023163"/>
    </source>
</evidence>
<sequence>MTGFDHGFCVISVCYIGASSREAKARRRKKSKGEGSCSMFRKRKLTNEQVNMLELNFVNEHKLDSERKDRIASELGLDPRQVEDEYTKLKNEHDNTVVEKCQLQNELDVYAVPFNFSCQLFSKLYYDPRYIHIIYNSLRIQG</sequence>
<evidence type="ECO:0000256" key="1">
    <source>
        <dbReference type="ARBA" id="ARBA00004123"/>
    </source>
</evidence>
<dbReference type="Pfam" id="PF00046">
    <property type="entry name" value="Homeodomain"/>
    <property type="match status" value="1"/>
</dbReference>
<evidence type="ECO:0000313" key="9">
    <source>
        <dbReference type="Proteomes" id="UP000077755"/>
    </source>
</evidence>
<keyword evidence="5" id="KW-0238">DNA-binding</keyword>
<evidence type="ECO:0000256" key="6">
    <source>
        <dbReference type="RuleBase" id="RU369038"/>
    </source>
</evidence>
<dbReference type="AlphaFoldDB" id="A0AAF0WRG0"/>
<feature type="domain" description="Homeobox" evidence="7">
    <location>
        <begin position="39"/>
        <end position="96"/>
    </location>
</feature>
<comment type="subcellular location">
    <subcellularLocation>
        <location evidence="1 5">Nucleus</location>
    </subcellularLocation>
</comment>
<dbReference type="Proteomes" id="UP000077755">
    <property type="component" value="Chromosome 3"/>
</dbReference>